<dbReference type="Proteomes" id="UP000199679">
    <property type="component" value="Chromosome I"/>
</dbReference>
<evidence type="ECO:0000259" key="1">
    <source>
        <dbReference type="Pfam" id="PF04965"/>
    </source>
</evidence>
<protein>
    <recommendedName>
        <fullName evidence="1">IraD/Gp25-like domain-containing protein</fullName>
    </recommendedName>
</protein>
<sequence>MNTDFLGTGWGFPPTFDNATNKVAMSSDEADIQLSLQILLSTRKGERVMLPDYGCNLNEMLFEPMNTTFKSYISEMIRTAILYYEARIDLNSLLIDDSQDAEGIIIINISYTVRTTNSRFNFVYPFYKREGTELN</sequence>
<reference evidence="2" key="1">
    <citation type="submission" date="2016-10" db="EMBL/GenBank/DDBJ databases">
        <authorList>
            <person name="de Groot N.N."/>
        </authorList>
    </citation>
    <scope>NUCLEOTIDE SEQUENCE [LARGE SCALE GENOMIC DNA]</scope>
    <source>
        <strain evidence="2">MP1X4</strain>
    </source>
</reference>
<name>A0A1H2BK56_MUCMA</name>
<evidence type="ECO:0000313" key="3">
    <source>
        <dbReference type="Proteomes" id="UP000199679"/>
    </source>
</evidence>
<keyword evidence="3" id="KW-1185">Reference proteome</keyword>
<dbReference type="OrthoDB" id="9802846at2"/>
<dbReference type="Gene3D" id="3.10.450.40">
    <property type="match status" value="1"/>
</dbReference>
<evidence type="ECO:0000313" key="2">
    <source>
        <dbReference type="EMBL" id="SDT58146.1"/>
    </source>
</evidence>
<dbReference type="EMBL" id="LT629740">
    <property type="protein sequence ID" value="SDT58146.1"/>
    <property type="molecule type" value="Genomic_DNA"/>
</dbReference>
<dbReference type="SUPFAM" id="SSF160719">
    <property type="entry name" value="gpW/gp25-like"/>
    <property type="match status" value="1"/>
</dbReference>
<feature type="domain" description="IraD/Gp25-like" evidence="1">
    <location>
        <begin position="27"/>
        <end position="117"/>
    </location>
</feature>
<organism evidence="2 3">
    <name type="scientific">Mucilaginibacter mallensis</name>
    <dbReference type="NCBI Taxonomy" id="652787"/>
    <lineage>
        <taxon>Bacteria</taxon>
        <taxon>Pseudomonadati</taxon>
        <taxon>Bacteroidota</taxon>
        <taxon>Sphingobacteriia</taxon>
        <taxon>Sphingobacteriales</taxon>
        <taxon>Sphingobacteriaceae</taxon>
        <taxon>Mucilaginibacter</taxon>
    </lineage>
</organism>
<dbReference type="RefSeq" id="WP_091377555.1">
    <property type="nucleotide sequence ID" value="NZ_LT629740.1"/>
</dbReference>
<dbReference type="Pfam" id="PF04965">
    <property type="entry name" value="GPW_gp25"/>
    <property type="match status" value="1"/>
</dbReference>
<dbReference type="STRING" id="652787.SAMN05216490_4152"/>
<accession>A0A1H2BK56</accession>
<proteinExistence type="predicted"/>
<gene>
    <name evidence="2" type="ORF">SAMN05216490_4152</name>
</gene>
<dbReference type="AlphaFoldDB" id="A0A1H2BK56"/>
<dbReference type="InterPro" id="IPR007048">
    <property type="entry name" value="IraD/Gp25-like"/>
</dbReference>